<dbReference type="InterPro" id="IPR011886">
    <property type="entry name" value="NapH_MauN"/>
</dbReference>
<dbReference type="PANTHER" id="PTHR30176">
    <property type="entry name" value="FERREDOXIN-TYPE PROTEIN NAPH"/>
    <property type="match status" value="1"/>
</dbReference>
<gene>
    <name evidence="10" type="ORF">PN36_15665</name>
</gene>
<dbReference type="InterPro" id="IPR051684">
    <property type="entry name" value="Electron_Trans/Redox"/>
</dbReference>
<evidence type="ECO:0000256" key="1">
    <source>
        <dbReference type="ARBA" id="ARBA00022448"/>
    </source>
</evidence>
<evidence type="ECO:0000256" key="4">
    <source>
        <dbReference type="ARBA" id="ARBA00022737"/>
    </source>
</evidence>
<evidence type="ECO:0000256" key="3">
    <source>
        <dbReference type="ARBA" id="ARBA00022723"/>
    </source>
</evidence>
<dbReference type="InterPro" id="IPR017896">
    <property type="entry name" value="4Fe4S_Fe-S-bd"/>
</dbReference>
<evidence type="ECO:0000313" key="10">
    <source>
        <dbReference type="EMBL" id="TGO02952.1"/>
    </source>
</evidence>
<evidence type="ECO:0000256" key="7">
    <source>
        <dbReference type="ARBA" id="ARBA00023014"/>
    </source>
</evidence>
<keyword evidence="7" id="KW-0411">Iron-sulfur</keyword>
<evidence type="ECO:0000313" key="11">
    <source>
        <dbReference type="Proteomes" id="UP000030428"/>
    </source>
</evidence>
<evidence type="ECO:0000256" key="8">
    <source>
        <dbReference type="SAM" id="Phobius"/>
    </source>
</evidence>
<keyword evidence="6" id="KW-0408">Iron</keyword>
<evidence type="ECO:0000259" key="9">
    <source>
        <dbReference type="PROSITE" id="PS51379"/>
    </source>
</evidence>
<dbReference type="InterPro" id="IPR017900">
    <property type="entry name" value="4Fe4S_Fe_S_CS"/>
</dbReference>
<keyword evidence="1" id="KW-0813">Transport</keyword>
<accession>A0A4E0R1T3</accession>
<feature type="transmembrane region" description="Helical" evidence="8">
    <location>
        <begin position="100"/>
        <end position="128"/>
    </location>
</feature>
<evidence type="ECO:0000256" key="5">
    <source>
        <dbReference type="ARBA" id="ARBA00022982"/>
    </source>
</evidence>
<evidence type="ECO:0000256" key="2">
    <source>
        <dbReference type="ARBA" id="ARBA00022485"/>
    </source>
</evidence>
<keyword evidence="8" id="KW-1133">Transmembrane helix</keyword>
<dbReference type="GO" id="GO:0005886">
    <property type="term" value="C:plasma membrane"/>
    <property type="evidence" value="ECO:0007669"/>
    <property type="project" value="TreeGrafter"/>
</dbReference>
<feature type="domain" description="4Fe-4S ferredoxin-type" evidence="9">
    <location>
        <begin position="282"/>
        <end position="312"/>
    </location>
</feature>
<sequence length="318" mass="36298">MFGKEPKKYKRLTEQAQAIHLVKKEQIRRLTPEEIAEFKQELKEIKQGVHSNKWRNRRWMTIIIVNLFFTLSFWIDIQLFEGSMIASRVFGFHMADIYSALQVVLAYKIVFINLIIGTVTVVIIWVLLGGRAFCSWICPYHLLADLAEKIHLKLVAKKWIKDHPFHRGVRGIFWIVFALLAFILGYALFNSLNPVGIVSRALIYGPSLALLWVFLLLLVEIFYSRRAWCRYVCPMGLTYGMVGALSPLQISYHLSGCHHEAACNAVCEVPHVLECVKKGRADQVKIDIGTDCTLCGACIDVCPTQSLRFEIKGLSLIN</sequence>
<proteinExistence type="predicted"/>
<dbReference type="PROSITE" id="PS00198">
    <property type="entry name" value="4FE4S_FER_1"/>
    <property type="match status" value="1"/>
</dbReference>
<feature type="transmembrane region" description="Helical" evidence="8">
    <location>
        <begin position="59"/>
        <end position="80"/>
    </location>
</feature>
<reference evidence="10 11" key="1">
    <citation type="journal article" date="2016" name="Front. Microbiol.">
        <title>Single-Cell (Meta-)Genomics of a Dimorphic Candidatus Thiomargarita nelsonii Reveals Genomic Plasticity.</title>
        <authorList>
            <person name="Flood B.E."/>
            <person name="Fliss P."/>
            <person name="Jones D.S."/>
            <person name="Dick G.J."/>
            <person name="Jain S."/>
            <person name="Kaster A.K."/>
            <person name="Winkel M."/>
            <person name="Mussmann M."/>
            <person name="Bailey J."/>
        </authorList>
    </citation>
    <scope>NUCLEOTIDE SEQUENCE [LARGE SCALE GENOMIC DNA]</scope>
    <source>
        <strain evidence="10">Hydrate Ridge</strain>
    </source>
</reference>
<name>A0A4E0R1T3_9GAMM</name>
<dbReference type="SUPFAM" id="SSF54862">
    <property type="entry name" value="4Fe-4S ferredoxins"/>
    <property type="match status" value="1"/>
</dbReference>
<organism evidence="10 11">
    <name type="scientific">Candidatus Thiomargarita nelsonii</name>
    <dbReference type="NCBI Taxonomy" id="1003181"/>
    <lineage>
        <taxon>Bacteria</taxon>
        <taxon>Pseudomonadati</taxon>
        <taxon>Pseudomonadota</taxon>
        <taxon>Gammaproteobacteria</taxon>
        <taxon>Thiotrichales</taxon>
        <taxon>Thiotrichaceae</taxon>
        <taxon>Thiomargarita</taxon>
    </lineage>
</organism>
<keyword evidence="4" id="KW-0677">Repeat</keyword>
<protein>
    <submittedName>
        <fullName evidence="10">Ferredoxin</fullName>
    </submittedName>
</protein>
<keyword evidence="8" id="KW-0812">Transmembrane</keyword>
<keyword evidence="3" id="KW-0479">Metal-binding</keyword>
<feature type="transmembrane region" description="Helical" evidence="8">
    <location>
        <begin position="201"/>
        <end position="223"/>
    </location>
</feature>
<dbReference type="Pfam" id="PF12801">
    <property type="entry name" value="Fer4_5"/>
    <property type="match status" value="2"/>
</dbReference>
<feature type="transmembrane region" description="Helical" evidence="8">
    <location>
        <begin position="171"/>
        <end position="189"/>
    </location>
</feature>
<dbReference type="AlphaFoldDB" id="A0A4E0R1T3"/>
<keyword evidence="2" id="KW-0004">4Fe-4S</keyword>
<comment type="caution">
    <text evidence="10">The sequence shown here is derived from an EMBL/GenBank/DDBJ whole genome shotgun (WGS) entry which is preliminary data.</text>
</comment>
<dbReference type="GO" id="GO:0051539">
    <property type="term" value="F:4 iron, 4 sulfur cluster binding"/>
    <property type="evidence" value="ECO:0007669"/>
    <property type="project" value="UniProtKB-KW"/>
</dbReference>
<dbReference type="Proteomes" id="UP000030428">
    <property type="component" value="Unassembled WGS sequence"/>
</dbReference>
<dbReference type="NCBIfam" id="TIGR02163">
    <property type="entry name" value="napH"/>
    <property type="match status" value="1"/>
</dbReference>
<keyword evidence="11" id="KW-1185">Reference proteome</keyword>
<keyword evidence="8" id="KW-0472">Membrane</keyword>
<dbReference type="GO" id="GO:0046872">
    <property type="term" value="F:metal ion binding"/>
    <property type="evidence" value="ECO:0007669"/>
    <property type="project" value="UniProtKB-KW"/>
</dbReference>
<dbReference type="EMBL" id="JSZA02000056">
    <property type="protein sequence ID" value="TGO02952.1"/>
    <property type="molecule type" value="Genomic_DNA"/>
</dbReference>
<keyword evidence="5" id="KW-0249">Electron transport</keyword>
<evidence type="ECO:0000256" key="6">
    <source>
        <dbReference type="ARBA" id="ARBA00023004"/>
    </source>
</evidence>
<dbReference type="PANTHER" id="PTHR30176:SF3">
    <property type="entry name" value="FERREDOXIN-TYPE PROTEIN NAPH"/>
    <property type="match status" value="1"/>
</dbReference>
<dbReference type="PROSITE" id="PS51379">
    <property type="entry name" value="4FE4S_FER_2"/>
    <property type="match status" value="1"/>
</dbReference>
<dbReference type="Pfam" id="PF00037">
    <property type="entry name" value="Fer4"/>
    <property type="match status" value="1"/>
</dbReference>